<keyword evidence="2 6" id="KW-0812">Transmembrane</keyword>
<organism evidence="7 8">
    <name type="scientific">Iphiclides podalirius</name>
    <name type="common">scarce swallowtail</name>
    <dbReference type="NCBI Taxonomy" id="110791"/>
    <lineage>
        <taxon>Eukaryota</taxon>
        <taxon>Metazoa</taxon>
        <taxon>Ecdysozoa</taxon>
        <taxon>Arthropoda</taxon>
        <taxon>Hexapoda</taxon>
        <taxon>Insecta</taxon>
        <taxon>Pterygota</taxon>
        <taxon>Neoptera</taxon>
        <taxon>Endopterygota</taxon>
        <taxon>Lepidoptera</taxon>
        <taxon>Glossata</taxon>
        <taxon>Ditrysia</taxon>
        <taxon>Papilionoidea</taxon>
        <taxon>Papilionidae</taxon>
        <taxon>Papilioninae</taxon>
        <taxon>Iphiclides</taxon>
    </lineage>
</organism>
<dbReference type="Proteomes" id="UP000837857">
    <property type="component" value="Chromosome 9"/>
</dbReference>
<keyword evidence="8" id="KW-1185">Reference proteome</keyword>
<sequence>MALMKSSQIPKDAVVLTEVEAVTYIWEVVDEWNSSSDTWALRYAPAILGAINALSGVLVNTHYRRRLKLGNYGYFSSVIPISVIPGVLTALFHRHTVSTNMLLMKNDGCPLCYETRSGLVQVALGTLYPMVLGPTGALLFANRYLTYRVPDLQEGPKVLFNFLKGHTKPFTGSLAYMVPLQLAASSILTYFEMRNNITLKRKLAEIEQNITES</sequence>
<proteinExistence type="predicted"/>
<comment type="subcellular location">
    <subcellularLocation>
        <location evidence="1">Mitochondrion membrane</location>
        <topology evidence="1">Multi-pass membrane protein</topology>
    </subcellularLocation>
</comment>
<keyword evidence="3 6" id="KW-1133">Transmembrane helix</keyword>
<dbReference type="PANTHER" id="PTHR16296">
    <property type="entry name" value="UNCHARACTERIZED HYPOTHALAMUS PROTEIN HT007"/>
    <property type="match status" value="1"/>
</dbReference>
<dbReference type="Pfam" id="PF07114">
    <property type="entry name" value="TMEM126"/>
    <property type="match status" value="1"/>
</dbReference>
<keyword evidence="4" id="KW-0496">Mitochondrion</keyword>
<evidence type="ECO:0000313" key="7">
    <source>
        <dbReference type="EMBL" id="CAH2075955.1"/>
    </source>
</evidence>
<evidence type="ECO:0000256" key="5">
    <source>
        <dbReference type="ARBA" id="ARBA00023136"/>
    </source>
</evidence>
<evidence type="ECO:0000313" key="8">
    <source>
        <dbReference type="Proteomes" id="UP000837857"/>
    </source>
</evidence>
<dbReference type="PANTHER" id="PTHR16296:SF2">
    <property type="entry name" value="TRANSMEMBRANE PROTEIN 126A"/>
    <property type="match status" value="1"/>
</dbReference>
<evidence type="ECO:0000256" key="1">
    <source>
        <dbReference type="ARBA" id="ARBA00004225"/>
    </source>
</evidence>
<gene>
    <name evidence="7" type="ORF">IPOD504_LOCUS17070</name>
</gene>
<evidence type="ECO:0000256" key="6">
    <source>
        <dbReference type="SAM" id="Phobius"/>
    </source>
</evidence>
<feature type="transmembrane region" description="Helical" evidence="6">
    <location>
        <begin position="72"/>
        <end position="92"/>
    </location>
</feature>
<dbReference type="EMBL" id="OW152821">
    <property type="protein sequence ID" value="CAH2075955.1"/>
    <property type="molecule type" value="Genomic_DNA"/>
</dbReference>
<feature type="transmembrane region" description="Helical" evidence="6">
    <location>
        <begin position="40"/>
        <end position="60"/>
    </location>
</feature>
<evidence type="ECO:0008006" key="9">
    <source>
        <dbReference type="Google" id="ProtNLM"/>
    </source>
</evidence>
<feature type="non-terminal residue" evidence="7">
    <location>
        <position position="213"/>
    </location>
</feature>
<evidence type="ECO:0000256" key="2">
    <source>
        <dbReference type="ARBA" id="ARBA00022692"/>
    </source>
</evidence>
<name>A0ABN8J4Y3_9NEOP</name>
<keyword evidence="5 6" id="KW-0472">Membrane</keyword>
<protein>
    <recommendedName>
        <fullName evidence="9">Transmembrane protein 126A</fullName>
    </recommendedName>
</protein>
<evidence type="ECO:0000256" key="4">
    <source>
        <dbReference type="ARBA" id="ARBA00023128"/>
    </source>
</evidence>
<accession>A0ABN8J4Y3</accession>
<reference evidence="7" key="1">
    <citation type="submission" date="2022-03" db="EMBL/GenBank/DDBJ databases">
        <authorList>
            <person name="Martin H S."/>
        </authorList>
    </citation>
    <scope>NUCLEOTIDE SEQUENCE</scope>
</reference>
<dbReference type="InterPro" id="IPR009801">
    <property type="entry name" value="TMEM126"/>
</dbReference>
<evidence type="ECO:0000256" key="3">
    <source>
        <dbReference type="ARBA" id="ARBA00022989"/>
    </source>
</evidence>